<keyword evidence="1" id="KW-0812">Transmembrane</keyword>
<name>A0A432Z923_9GAMM</name>
<dbReference type="RefSeq" id="WP_026861728.1">
    <property type="nucleotide sequence ID" value="NZ_PIQE01000001.1"/>
</dbReference>
<evidence type="ECO:0008006" key="4">
    <source>
        <dbReference type="Google" id="ProtNLM"/>
    </source>
</evidence>
<comment type="caution">
    <text evidence="2">The sequence shown here is derived from an EMBL/GenBank/DDBJ whole genome shotgun (WGS) entry which is preliminary data.</text>
</comment>
<dbReference type="Proteomes" id="UP000287022">
    <property type="component" value="Unassembled WGS sequence"/>
</dbReference>
<gene>
    <name evidence="2" type="ORF">CWI80_03495</name>
</gene>
<evidence type="ECO:0000313" key="3">
    <source>
        <dbReference type="Proteomes" id="UP000287022"/>
    </source>
</evidence>
<evidence type="ECO:0000256" key="1">
    <source>
        <dbReference type="SAM" id="Phobius"/>
    </source>
</evidence>
<feature type="transmembrane region" description="Helical" evidence="1">
    <location>
        <begin position="12"/>
        <end position="34"/>
    </location>
</feature>
<proteinExistence type="predicted"/>
<evidence type="ECO:0000313" key="2">
    <source>
        <dbReference type="EMBL" id="RUO74416.1"/>
    </source>
</evidence>
<keyword evidence="1" id="KW-0472">Membrane</keyword>
<keyword evidence="1" id="KW-1133">Transmembrane helix</keyword>
<dbReference type="STRING" id="1122124.GCA_000423165_00699"/>
<dbReference type="EMBL" id="PIQE01000001">
    <property type="protein sequence ID" value="RUO74416.1"/>
    <property type="molecule type" value="Genomic_DNA"/>
</dbReference>
<accession>A0A432Z923</accession>
<dbReference type="AlphaFoldDB" id="A0A432Z923"/>
<reference evidence="3" key="1">
    <citation type="journal article" date="2018" name="Front. Microbiol.">
        <title>Genome-Based Analysis Reveals the Taxonomy and Diversity of the Family Idiomarinaceae.</title>
        <authorList>
            <person name="Liu Y."/>
            <person name="Lai Q."/>
            <person name="Shao Z."/>
        </authorList>
    </citation>
    <scope>NUCLEOTIDE SEQUENCE [LARGE SCALE GENOMIC DNA]</scope>
    <source>
        <strain evidence="3">c121</strain>
    </source>
</reference>
<keyword evidence="3" id="KW-1185">Reference proteome</keyword>
<protein>
    <recommendedName>
        <fullName evidence="4">Type 4 fimbrial biogenesis protein PilX N-terminal domain-containing protein</fullName>
    </recommendedName>
</protein>
<sequence length="373" mass="40267">MRFNQRATRTRGFATVTITILLLAVVILVTLYTARFKAQEQRIMRNHLAMQEARMVADAALEQTIMRIEEEPSNLTRTITGDLGGAAYTATITHVNYPNTARGNVDVVEVEVVASSVDGSATQRAMQELVVMSLVRGGPNVPLAIRGGVNVSGSFEVVANPNGGGDGVPLSIWTRDDVDINGAGTTCGQYEFVTGVCSSQTLSERGEHGIDILDNDPNFPDDLLDYLFGIPEDSWQDLRALANQEVDNCNGLGPSTTGLIWVNGDCDMPNGNVGQPTAPALIVVHDGDFKMNGSVTLYGMVFQFVTPDLSPMPQFEITLNGGAYVEGAILASQNPKLSNGNLTVRYSSDVSNSVVTNDEFRRLYRVGGSWHDF</sequence>
<organism evidence="2 3">
    <name type="scientific">Pseudidiomarina sediminum</name>
    <dbReference type="NCBI Taxonomy" id="431675"/>
    <lineage>
        <taxon>Bacteria</taxon>
        <taxon>Pseudomonadati</taxon>
        <taxon>Pseudomonadota</taxon>
        <taxon>Gammaproteobacteria</taxon>
        <taxon>Alteromonadales</taxon>
        <taxon>Idiomarinaceae</taxon>
        <taxon>Pseudidiomarina</taxon>
    </lineage>
</organism>